<evidence type="ECO:0000313" key="1">
    <source>
        <dbReference type="EMBL" id="KAF8759524.1"/>
    </source>
</evidence>
<organism evidence="1 2">
    <name type="scientific">Rhizoctonia solani</name>
    <dbReference type="NCBI Taxonomy" id="456999"/>
    <lineage>
        <taxon>Eukaryota</taxon>
        <taxon>Fungi</taxon>
        <taxon>Dikarya</taxon>
        <taxon>Basidiomycota</taxon>
        <taxon>Agaricomycotina</taxon>
        <taxon>Agaricomycetes</taxon>
        <taxon>Cantharellales</taxon>
        <taxon>Ceratobasidiaceae</taxon>
        <taxon>Rhizoctonia</taxon>
    </lineage>
</organism>
<dbReference type="EMBL" id="JACYCF010000002">
    <property type="protein sequence ID" value="KAF8759524.1"/>
    <property type="molecule type" value="Genomic_DNA"/>
</dbReference>
<protein>
    <submittedName>
        <fullName evidence="1">Uncharacterized protein</fullName>
    </submittedName>
</protein>
<gene>
    <name evidence="1" type="ORF">RHS01_02145</name>
</gene>
<name>A0A8H7IH78_9AGAM</name>
<sequence>MPVKSRNFAARSVGLQMDLPVLPLDTRQTIPHISVPIAPWDITLLKESDAYTSQRGRRLGACTPHLPKVVRPYILGLEDLSEGVLKMSRSRSKSFIQRIIEKALRPSATAGKNPPEYSTSHLPKAIAYDTTALQSTGGHTIRHLATRDLSPKEPFNLDKFIRENESWAPPSPREVLARRLLREAQQASNLKPRKSLSQSSGDYLIRRSLKGEHVV</sequence>
<evidence type="ECO:0000313" key="2">
    <source>
        <dbReference type="Proteomes" id="UP000614334"/>
    </source>
</evidence>
<comment type="caution">
    <text evidence="1">The sequence shown here is derived from an EMBL/GenBank/DDBJ whole genome shotgun (WGS) entry which is preliminary data.</text>
</comment>
<dbReference type="AlphaFoldDB" id="A0A8H7IH78"/>
<dbReference type="Proteomes" id="UP000614334">
    <property type="component" value="Unassembled WGS sequence"/>
</dbReference>
<proteinExistence type="predicted"/>
<accession>A0A8H7IH78</accession>
<reference evidence="1" key="1">
    <citation type="submission" date="2020-09" db="EMBL/GenBank/DDBJ databases">
        <title>Comparative genome analyses of four rice-infecting Rhizoctonia solani isolates reveal extensive enrichment of homogalacturonan modification genes.</title>
        <authorList>
            <person name="Lee D.-Y."/>
            <person name="Jeon J."/>
            <person name="Kim K.-T."/>
            <person name="Cheong K."/>
            <person name="Song H."/>
            <person name="Choi G."/>
            <person name="Ko J."/>
            <person name="Opiyo S.O."/>
            <person name="Zuo S."/>
            <person name="Madhav S."/>
            <person name="Lee Y.-H."/>
            <person name="Wang G.-L."/>
        </authorList>
    </citation>
    <scope>NUCLEOTIDE SEQUENCE</scope>
    <source>
        <strain evidence="1">AG1-IA B2</strain>
    </source>
</reference>